<dbReference type="SUPFAM" id="SSF51905">
    <property type="entry name" value="FAD/NAD(P)-binding domain"/>
    <property type="match status" value="1"/>
</dbReference>
<evidence type="ECO:0000259" key="5">
    <source>
        <dbReference type="Pfam" id="PF01494"/>
    </source>
</evidence>
<dbReference type="Gene3D" id="3.50.50.60">
    <property type="entry name" value="FAD/NAD(P)-binding domain"/>
    <property type="match status" value="1"/>
</dbReference>
<sequence length="495" mass="54324">MTRNGNVMLTAARPQPGAEVVADIVCKRVLSAAAIPRHVVFRRVAVARIGRTSSRSSTSTTSNNCSKMTTMFGDRSLIYADKLEHHTLNTSTLCNSSSQPSMSASSSLSQPRIAIVGGGPGGLVVLVTLHKRGIPATLYEREPSSDSRAHMGGMLDLEWESGQRAFRDNGLEDEFIKHSRAGDAEEGRLCGKDAIPLLHRKKEKPVDNDLRNSRPEIDRRWDHTLVSVRPLEHGQHELTFSNGLVTVVDILIGADGANSRVRPLVSAAVPQYHGVTGAEISIPPEVVALPENRDIDEAIGLGSLFACEAGKMFGTQRNGNGRVRAYLWHRAPLEWKLPNDPKEAKRILKELYFDWAPWMLKFIDIADEQAMYTRPLFFLPVGHRWEHKPGVTLIGDAAHLMSPFSGSGANLAMLDGLELGLVLADVVSKGLGGEAREAAIAEWEEKMLTRGEEVAAKTVKSLEACLHPGAPRTMIERFKEMVSQEKEGSRQVQQE</sequence>
<evidence type="ECO:0000256" key="2">
    <source>
        <dbReference type="ARBA" id="ARBA00022827"/>
    </source>
</evidence>
<name>A0AAD7TR21_9APHY</name>
<dbReference type="PANTHER" id="PTHR46972">
    <property type="entry name" value="MONOOXYGENASE ASQM-RELATED"/>
    <property type="match status" value="1"/>
</dbReference>
<evidence type="ECO:0000256" key="4">
    <source>
        <dbReference type="ARBA" id="ARBA00023033"/>
    </source>
</evidence>
<dbReference type="PANTHER" id="PTHR46972:SF1">
    <property type="entry name" value="FAD DEPENDENT OXIDOREDUCTASE DOMAIN-CONTAINING PROTEIN"/>
    <property type="match status" value="1"/>
</dbReference>
<keyword evidence="7" id="KW-1185">Reference proteome</keyword>
<keyword evidence="1" id="KW-0285">Flavoprotein</keyword>
<evidence type="ECO:0000313" key="7">
    <source>
        <dbReference type="Proteomes" id="UP001215151"/>
    </source>
</evidence>
<dbReference type="InterPro" id="IPR002938">
    <property type="entry name" value="FAD-bd"/>
</dbReference>
<evidence type="ECO:0000256" key="3">
    <source>
        <dbReference type="ARBA" id="ARBA00023002"/>
    </source>
</evidence>
<dbReference type="Pfam" id="PF01494">
    <property type="entry name" value="FAD_binding_3"/>
    <property type="match status" value="1"/>
</dbReference>
<dbReference type="Proteomes" id="UP001215151">
    <property type="component" value="Unassembled WGS sequence"/>
</dbReference>
<reference evidence="6" key="1">
    <citation type="submission" date="2022-11" db="EMBL/GenBank/DDBJ databases">
        <title>Genome Sequence of Cubamyces cubensis.</title>
        <authorList>
            <person name="Buettner E."/>
        </authorList>
    </citation>
    <scope>NUCLEOTIDE SEQUENCE</scope>
    <source>
        <strain evidence="6">MPL-01</strain>
    </source>
</reference>
<evidence type="ECO:0000256" key="1">
    <source>
        <dbReference type="ARBA" id="ARBA00022630"/>
    </source>
</evidence>
<organism evidence="6 7">
    <name type="scientific">Trametes cubensis</name>
    <dbReference type="NCBI Taxonomy" id="1111947"/>
    <lineage>
        <taxon>Eukaryota</taxon>
        <taxon>Fungi</taxon>
        <taxon>Dikarya</taxon>
        <taxon>Basidiomycota</taxon>
        <taxon>Agaricomycotina</taxon>
        <taxon>Agaricomycetes</taxon>
        <taxon>Polyporales</taxon>
        <taxon>Polyporaceae</taxon>
        <taxon>Trametes</taxon>
    </lineage>
</organism>
<comment type="caution">
    <text evidence="6">The sequence shown here is derived from an EMBL/GenBank/DDBJ whole genome shotgun (WGS) entry which is preliminary data.</text>
</comment>
<feature type="domain" description="FAD-binding" evidence="5">
    <location>
        <begin position="113"/>
        <end position="455"/>
    </location>
</feature>
<dbReference type="InterPro" id="IPR036188">
    <property type="entry name" value="FAD/NAD-bd_sf"/>
</dbReference>
<proteinExistence type="predicted"/>
<keyword evidence="4" id="KW-0503">Monooxygenase</keyword>
<keyword evidence="3" id="KW-0560">Oxidoreductase</keyword>
<dbReference type="GO" id="GO:0071949">
    <property type="term" value="F:FAD binding"/>
    <property type="evidence" value="ECO:0007669"/>
    <property type="project" value="InterPro"/>
</dbReference>
<dbReference type="EMBL" id="JAPEVG010000245">
    <property type="protein sequence ID" value="KAJ8472818.1"/>
    <property type="molecule type" value="Genomic_DNA"/>
</dbReference>
<accession>A0AAD7TR21</accession>
<evidence type="ECO:0000313" key="6">
    <source>
        <dbReference type="EMBL" id="KAJ8472818.1"/>
    </source>
</evidence>
<protein>
    <recommendedName>
        <fullName evidence="5">FAD-binding domain-containing protein</fullName>
    </recommendedName>
</protein>
<keyword evidence="2" id="KW-0274">FAD</keyword>
<dbReference type="PRINTS" id="PR00420">
    <property type="entry name" value="RNGMNOXGNASE"/>
</dbReference>
<dbReference type="GO" id="GO:0004497">
    <property type="term" value="F:monooxygenase activity"/>
    <property type="evidence" value="ECO:0007669"/>
    <property type="project" value="UniProtKB-KW"/>
</dbReference>
<dbReference type="AlphaFoldDB" id="A0AAD7TR21"/>
<gene>
    <name evidence="6" type="ORF">ONZ51_g8276</name>
</gene>